<keyword evidence="2" id="KW-1185">Reference proteome</keyword>
<dbReference type="RefSeq" id="XP_036263072.1">
    <property type="nucleotide sequence ID" value="XM_036407364.1"/>
</dbReference>
<evidence type="ECO:0000313" key="2">
    <source>
        <dbReference type="Proteomes" id="UP000054928"/>
    </source>
</evidence>
<accession>A0A0P1ADF4</accession>
<sequence length="61" mass="6938">MALQCVVSTLLTVIRSNGETMLESQLPTFKLSKKVIAYLVGFSEDTKRNMLGLFYFKSKFN</sequence>
<name>A0A0P1ADF4_PLAHL</name>
<dbReference type="AlphaFoldDB" id="A0A0P1ADF4"/>
<proteinExistence type="predicted"/>
<dbReference type="Proteomes" id="UP000054928">
    <property type="component" value="Unassembled WGS sequence"/>
</dbReference>
<dbReference type="GeneID" id="59053017"/>
<evidence type="ECO:0000313" key="1">
    <source>
        <dbReference type="EMBL" id="CEG38430.1"/>
    </source>
</evidence>
<protein>
    <submittedName>
        <fullName evidence="1">Uncharacterized protein</fullName>
    </submittedName>
</protein>
<reference evidence="2" key="1">
    <citation type="submission" date="2014-09" db="EMBL/GenBank/DDBJ databases">
        <authorList>
            <person name="Sharma Rahul"/>
            <person name="Thines Marco"/>
        </authorList>
    </citation>
    <scope>NUCLEOTIDE SEQUENCE [LARGE SCALE GENOMIC DNA]</scope>
</reference>
<dbReference type="EMBL" id="CCYD01000322">
    <property type="protein sequence ID" value="CEG38430.1"/>
    <property type="molecule type" value="Genomic_DNA"/>
</dbReference>
<organism evidence="1 2">
    <name type="scientific">Plasmopara halstedii</name>
    <name type="common">Downy mildew of sunflower</name>
    <dbReference type="NCBI Taxonomy" id="4781"/>
    <lineage>
        <taxon>Eukaryota</taxon>
        <taxon>Sar</taxon>
        <taxon>Stramenopiles</taxon>
        <taxon>Oomycota</taxon>
        <taxon>Peronosporomycetes</taxon>
        <taxon>Peronosporales</taxon>
        <taxon>Peronosporaceae</taxon>
        <taxon>Plasmopara</taxon>
    </lineage>
</organism>